<comment type="similarity">
    <text evidence="1">Belongs to the CRISPR-associated Csm4 family.</text>
</comment>
<protein>
    <recommendedName>
        <fullName evidence="2">CRISPR system Cms protein Csm4</fullName>
    </recommendedName>
</protein>
<accession>A0ABS7F094</accession>
<evidence type="ECO:0000256" key="2">
    <source>
        <dbReference type="ARBA" id="ARBA00016109"/>
    </source>
</evidence>
<evidence type="ECO:0000256" key="3">
    <source>
        <dbReference type="ARBA" id="ARBA00022884"/>
    </source>
</evidence>
<proteinExistence type="inferred from homology"/>
<dbReference type="InterPro" id="IPR005510">
    <property type="entry name" value="Csm4"/>
</dbReference>
<dbReference type="EMBL" id="JAHZUY010000009">
    <property type="protein sequence ID" value="MBW8269021.1"/>
    <property type="molecule type" value="Genomic_DNA"/>
</dbReference>
<keyword evidence="3" id="KW-0694">RNA-binding</keyword>
<gene>
    <name evidence="5" type="ORF">K1J50_05920</name>
</gene>
<dbReference type="Proteomes" id="UP001519924">
    <property type="component" value="Unassembled WGS sequence"/>
</dbReference>
<keyword evidence="6" id="KW-1185">Reference proteome</keyword>
<evidence type="ECO:0000256" key="1">
    <source>
        <dbReference type="ARBA" id="ARBA00005772"/>
    </source>
</evidence>
<dbReference type="RefSeq" id="WP_220116671.1">
    <property type="nucleotide sequence ID" value="NZ_JAHZUY010000009.1"/>
</dbReference>
<evidence type="ECO:0000313" key="6">
    <source>
        <dbReference type="Proteomes" id="UP001519924"/>
    </source>
</evidence>
<keyword evidence="4" id="KW-0051">Antiviral defense</keyword>
<comment type="caution">
    <text evidence="5">The sequence shown here is derived from an EMBL/GenBank/DDBJ whole genome shotgun (WGS) entry which is preliminary data.</text>
</comment>
<reference evidence="5 6" key="1">
    <citation type="submission" date="2021-08" db="EMBL/GenBank/DDBJ databases">
        <title>Caldovatus sediminis gen. nov., sp. nov., a moderately thermophilic bacterium isolated from a hot spring.</title>
        <authorList>
            <person name="Hu C.-J."/>
            <person name="Li W.-J."/>
            <person name="Xian W.-D."/>
        </authorList>
    </citation>
    <scope>NUCLEOTIDE SEQUENCE [LARGE SCALE GENOMIC DNA]</scope>
    <source>
        <strain evidence="5 6">SYSU G05006</strain>
    </source>
</reference>
<organism evidence="5 6">
    <name type="scientific">Caldovatus aquaticus</name>
    <dbReference type="NCBI Taxonomy" id="2865671"/>
    <lineage>
        <taxon>Bacteria</taxon>
        <taxon>Pseudomonadati</taxon>
        <taxon>Pseudomonadota</taxon>
        <taxon>Alphaproteobacteria</taxon>
        <taxon>Acetobacterales</taxon>
        <taxon>Roseomonadaceae</taxon>
        <taxon>Caldovatus</taxon>
    </lineage>
</organism>
<sequence>MELRRFRLRLDPLSPFGTPPTSGTLFGHLCWAKRAHEGREALRAWLARLPAEPVALSDLLPTDHLPRPLLAPGSAEPGEDAKTLRKRRYLPLEAWRRLRVGATARALDDLLRRAGADPAFLERARVPHNRIDRASGKTPEAGGGGLWFAEDLWPAADAKGNGRTAADLYVRSALPAREVEALLARLGETGFGRDASTGRGRFRVEGSEPMGWLDETPKGSGAARMLSLSQGVVTANMRAPRWRRFVLFGKIGREMTAEGKRPWKLPLVLAEAGATFAPADGGPYGAWITGVHQDDREIGHNAFHLAIPYTEAAA</sequence>
<dbReference type="NCBIfam" id="TIGR01903">
    <property type="entry name" value="cas5_csm4"/>
    <property type="match status" value="1"/>
</dbReference>
<name>A0ABS7F094_9PROT</name>
<evidence type="ECO:0000256" key="4">
    <source>
        <dbReference type="ARBA" id="ARBA00023118"/>
    </source>
</evidence>
<evidence type="ECO:0000313" key="5">
    <source>
        <dbReference type="EMBL" id="MBW8269021.1"/>
    </source>
</evidence>